<reference evidence="2" key="1">
    <citation type="journal article" date="2022" name="Mol. Ecol. Resour.">
        <title>The genomes of chicory, endive, great burdock and yacon provide insights into Asteraceae palaeo-polyploidization history and plant inulin production.</title>
        <authorList>
            <person name="Fan W."/>
            <person name="Wang S."/>
            <person name="Wang H."/>
            <person name="Wang A."/>
            <person name="Jiang F."/>
            <person name="Liu H."/>
            <person name="Zhao H."/>
            <person name="Xu D."/>
            <person name="Zhang Y."/>
        </authorList>
    </citation>
    <scope>NUCLEOTIDE SEQUENCE [LARGE SCALE GENOMIC DNA]</scope>
    <source>
        <strain evidence="2">cv. Niubang</strain>
    </source>
</reference>
<gene>
    <name evidence="1" type="ORF">L6452_40455</name>
</gene>
<reference evidence="1 2" key="2">
    <citation type="journal article" date="2022" name="Mol. Ecol. Resour.">
        <title>The genomes of chicory, endive, great burdock and yacon provide insights into Asteraceae paleo-polyploidization history and plant inulin production.</title>
        <authorList>
            <person name="Fan W."/>
            <person name="Wang S."/>
            <person name="Wang H."/>
            <person name="Wang A."/>
            <person name="Jiang F."/>
            <person name="Liu H."/>
            <person name="Zhao H."/>
            <person name="Xu D."/>
            <person name="Zhang Y."/>
        </authorList>
    </citation>
    <scope>NUCLEOTIDE SEQUENCE [LARGE SCALE GENOMIC DNA]</scope>
    <source>
        <strain evidence="2">cv. Niubang</strain>
    </source>
</reference>
<proteinExistence type="predicted"/>
<accession>A0ACB8XNR3</accession>
<dbReference type="Proteomes" id="UP001055879">
    <property type="component" value="Linkage Group LG16"/>
</dbReference>
<organism evidence="1 2">
    <name type="scientific">Arctium lappa</name>
    <name type="common">Greater burdock</name>
    <name type="synonym">Lappa major</name>
    <dbReference type="NCBI Taxonomy" id="4217"/>
    <lineage>
        <taxon>Eukaryota</taxon>
        <taxon>Viridiplantae</taxon>
        <taxon>Streptophyta</taxon>
        <taxon>Embryophyta</taxon>
        <taxon>Tracheophyta</taxon>
        <taxon>Spermatophyta</taxon>
        <taxon>Magnoliopsida</taxon>
        <taxon>eudicotyledons</taxon>
        <taxon>Gunneridae</taxon>
        <taxon>Pentapetalae</taxon>
        <taxon>asterids</taxon>
        <taxon>campanulids</taxon>
        <taxon>Asterales</taxon>
        <taxon>Asteraceae</taxon>
        <taxon>Carduoideae</taxon>
        <taxon>Cardueae</taxon>
        <taxon>Arctiinae</taxon>
        <taxon>Arctium</taxon>
    </lineage>
</organism>
<evidence type="ECO:0000313" key="1">
    <source>
        <dbReference type="EMBL" id="KAI3669228.1"/>
    </source>
</evidence>
<evidence type="ECO:0000313" key="2">
    <source>
        <dbReference type="Proteomes" id="UP001055879"/>
    </source>
</evidence>
<comment type="caution">
    <text evidence="1">The sequence shown here is derived from an EMBL/GenBank/DDBJ whole genome shotgun (WGS) entry which is preliminary data.</text>
</comment>
<name>A0ACB8XNR3_ARCLA</name>
<protein>
    <submittedName>
        <fullName evidence="1">Uncharacterized protein</fullName>
    </submittedName>
</protein>
<dbReference type="EMBL" id="CM042062">
    <property type="protein sequence ID" value="KAI3669228.1"/>
    <property type="molecule type" value="Genomic_DNA"/>
</dbReference>
<keyword evidence="2" id="KW-1185">Reference proteome</keyword>
<sequence length="96" mass="10849">MESMAAMNKIGGSKKWSQSFRDVVKETGGNDGDVKENLTIEHEALAVGIRTATEEEEESDILSEWFEGVECEDDWCVDESVFEEKKKQDGRKDSNE</sequence>